<evidence type="ECO:0000256" key="1">
    <source>
        <dbReference type="ARBA" id="ARBA00004370"/>
    </source>
</evidence>
<feature type="transmembrane region" description="Helical" evidence="8">
    <location>
        <begin position="94"/>
        <end position="111"/>
    </location>
</feature>
<keyword evidence="10" id="KW-1185">Reference proteome</keyword>
<evidence type="ECO:0000256" key="4">
    <source>
        <dbReference type="ARBA" id="ARBA00022723"/>
    </source>
</evidence>
<accession>A0A7D5QKX5</accession>
<keyword evidence="6" id="KW-0408">Iron</keyword>
<dbReference type="Gene3D" id="1.20.1300.10">
    <property type="entry name" value="Fumarate reductase/succinate dehydrogenase, transmembrane subunit"/>
    <property type="match status" value="1"/>
</dbReference>
<dbReference type="GO" id="GO:0016020">
    <property type="term" value="C:membrane"/>
    <property type="evidence" value="ECO:0007669"/>
    <property type="project" value="UniProtKB-SubCell"/>
</dbReference>
<evidence type="ECO:0000313" key="9">
    <source>
        <dbReference type="EMBL" id="QLG62445.1"/>
    </source>
</evidence>
<evidence type="ECO:0000256" key="3">
    <source>
        <dbReference type="ARBA" id="ARBA00022692"/>
    </source>
</evidence>
<evidence type="ECO:0000256" key="2">
    <source>
        <dbReference type="ARBA" id="ARBA00022617"/>
    </source>
</evidence>
<dbReference type="CDD" id="cd03500">
    <property type="entry name" value="SQR_TypeA_SdhD_like"/>
    <property type="match status" value="1"/>
</dbReference>
<dbReference type="EMBL" id="CP058579">
    <property type="protein sequence ID" value="QLG62445.1"/>
    <property type="molecule type" value="Genomic_DNA"/>
</dbReference>
<evidence type="ECO:0000256" key="5">
    <source>
        <dbReference type="ARBA" id="ARBA00022989"/>
    </source>
</evidence>
<dbReference type="Proteomes" id="UP000509626">
    <property type="component" value="Chromosome"/>
</dbReference>
<keyword evidence="7 8" id="KW-0472">Membrane</keyword>
<dbReference type="AlphaFoldDB" id="A0A7D5QKX5"/>
<feature type="transmembrane region" description="Helical" evidence="8">
    <location>
        <begin position="20"/>
        <end position="39"/>
    </location>
</feature>
<evidence type="ECO:0000256" key="7">
    <source>
        <dbReference type="ARBA" id="ARBA00023136"/>
    </source>
</evidence>
<dbReference type="InterPro" id="IPR000701">
    <property type="entry name" value="SuccDH_FuR_B_TM-su"/>
</dbReference>
<dbReference type="Pfam" id="PF01127">
    <property type="entry name" value="Sdh_cyt"/>
    <property type="match status" value="1"/>
</dbReference>
<keyword evidence="4" id="KW-0479">Metal-binding</keyword>
<evidence type="ECO:0000313" key="10">
    <source>
        <dbReference type="Proteomes" id="UP000509626"/>
    </source>
</evidence>
<dbReference type="RefSeq" id="WP_179269030.1">
    <property type="nucleotide sequence ID" value="NZ_CP058579.1"/>
</dbReference>
<keyword evidence="5 8" id="KW-1133">Transmembrane helix</keyword>
<comment type="subcellular location">
    <subcellularLocation>
        <location evidence="1">Membrane</location>
    </subcellularLocation>
</comment>
<reference evidence="9 10" key="1">
    <citation type="submission" date="2020-06" db="EMBL/GenBank/DDBJ databases">
        <title>NJ-3-1, isolated from saline soil.</title>
        <authorList>
            <person name="Cui H.L."/>
            <person name="Shi X."/>
        </authorList>
    </citation>
    <scope>NUCLEOTIDE SEQUENCE [LARGE SCALE GENOMIC DNA]</scope>
    <source>
        <strain evidence="9 10">NJ-3-1</strain>
    </source>
</reference>
<dbReference type="GeneID" id="56038227"/>
<protein>
    <submittedName>
        <fullName evidence="9">Succinate dehydrogenase hydrophobic membrane anchor subunit</fullName>
    </submittedName>
</protein>
<evidence type="ECO:0000256" key="6">
    <source>
        <dbReference type="ARBA" id="ARBA00023004"/>
    </source>
</evidence>
<dbReference type="OrthoDB" id="187639at2157"/>
<dbReference type="SUPFAM" id="SSF81343">
    <property type="entry name" value="Fumarate reductase respiratory complex transmembrane subunits"/>
    <property type="match status" value="1"/>
</dbReference>
<organism evidence="9 10">
    <name type="scientific">Halorarum salinum</name>
    <dbReference type="NCBI Taxonomy" id="2743089"/>
    <lineage>
        <taxon>Archaea</taxon>
        <taxon>Methanobacteriati</taxon>
        <taxon>Methanobacteriota</taxon>
        <taxon>Stenosarchaea group</taxon>
        <taxon>Halobacteria</taxon>
        <taxon>Halobacteriales</taxon>
        <taxon>Haloferacaceae</taxon>
        <taxon>Halorarum</taxon>
    </lineage>
</organism>
<dbReference type="InterPro" id="IPR034804">
    <property type="entry name" value="SQR/QFR_C/D"/>
</dbReference>
<proteinExistence type="predicted"/>
<dbReference type="KEGG" id="halu:HUG12_12170"/>
<keyword evidence="2" id="KW-0349">Heme</keyword>
<keyword evidence="3 8" id="KW-0812">Transmembrane</keyword>
<evidence type="ECO:0000256" key="8">
    <source>
        <dbReference type="SAM" id="Phobius"/>
    </source>
</evidence>
<gene>
    <name evidence="9" type="ORF">HUG12_12170</name>
</gene>
<name>A0A7D5QKX5_9EURY</name>
<feature type="transmembrane region" description="Helical" evidence="8">
    <location>
        <begin position="59"/>
        <end position="82"/>
    </location>
</feature>
<dbReference type="GO" id="GO:0046872">
    <property type="term" value="F:metal ion binding"/>
    <property type="evidence" value="ECO:0007669"/>
    <property type="project" value="UniProtKB-KW"/>
</dbReference>
<sequence>MAERYSSFERGGRRWLWQRITAAFLVVVLAFHFFLLHFVNHADEVTFAASSLRMQDLTYYSLMVLFLVTATFHGVNGVYNALINQGLTGSRKRIVKYALVAASVVLIVQGVRTANAWAGFPTF</sequence>